<evidence type="ECO:0000313" key="2">
    <source>
        <dbReference type="Proteomes" id="UP000182836"/>
    </source>
</evidence>
<gene>
    <name evidence="1" type="ORF">SAMN04487909_10730</name>
</gene>
<accession>A0A1G8MZ21</accession>
<reference evidence="1 2" key="1">
    <citation type="submission" date="2016-10" db="EMBL/GenBank/DDBJ databases">
        <authorList>
            <person name="de Groot N.N."/>
        </authorList>
    </citation>
    <scope>NUCLEOTIDE SEQUENCE [LARGE SCALE GENOMIC DNA]</scope>
    <source>
        <strain evidence="1 2">DSM 2895</strain>
    </source>
</reference>
<name>A0A1G8MZ21_ANEMI</name>
<organism evidence="1 2">
    <name type="scientific">Aneurinibacillus migulanus</name>
    <name type="common">Bacillus migulanus</name>
    <dbReference type="NCBI Taxonomy" id="47500"/>
    <lineage>
        <taxon>Bacteria</taxon>
        <taxon>Bacillati</taxon>
        <taxon>Bacillota</taxon>
        <taxon>Bacilli</taxon>
        <taxon>Bacillales</taxon>
        <taxon>Paenibacillaceae</taxon>
        <taxon>Aneurinibacillus group</taxon>
        <taxon>Aneurinibacillus</taxon>
    </lineage>
</organism>
<sequence length="52" mass="5588">MTTLILISNLIEAMNNIPPLPPISLHAGGNMVVPILFLPVPLRLKGTGNKEK</sequence>
<dbReference type="RefSeq" id="WP_158502544.1">
    <property type="nucleotide sequence ID" value="NZ_BJOA01000329.1"/>
</dbReference>
<dbReference type="AlphaFoldDB" id="A0A1G8MZ21"/>
<dbReference type="GeneID" id="43759330"/>
<protein>
    <submittedName>
        <fullName evidence="1">Uncharacterized protein</fullName>
    </submittedName>
</protein>
<evidence type="ECO:0000313" key="1">
    <source>
        <dbReference type="EMBL" id="SDI73123.1"/>
    </source>
</evidence>
<dbReference type="EMBL" id="FNED01000007">
    <property type="protein sequence ID" value="SDI73123.1"/>
    <property type="molecule type" value="Genomic_DNA"/>
</dbReference>
<proteinExistence type="predicted"/>
<dbReference type="Proteomes" id="UP000182836">
    <property type="component" value="Unassembled WGS sequence"/>
</dbReference>